<accession>T1G9Y3</accession>
<reference evidence="4" key="1">
    <citation type="submission" date="2013-02" db="EMBL/GenBank/DDBJ databases">
        <authorList>
            <person name="Hughes D."/>
        </authorList>
    </citation>
    <scope>NUCLEOTIDE SEQUENCE</scope>
    <source>
        <strain>Durham</strain>
        <strain evidence="4">NC isolate 2 -- Noor lab</strain>
    </source>
</reference>
<dbReference type="EMBL" id="CAQQ02159248">
    <property type="status" value="NOT_ANNOTATED_CDS"/>
    <property type="molecule type" value="Genomic_DNA"/>
</dbReference>
<protein>
    <recommendedName>
        <fullName evidence="2">EGF-like domain-containing protein</fullName>
    </recommendedName>
</protein>
<dbReference type="AlphaFoldDB" id="T1G9Y3"/>
<sequence>ETTLCNPNPCGVNSECFVKGNSYSCKCIRDYIGNPFEECRPECVENSQCLANKACINSKCLDPCATSPCGIDSECYVNNHIPVCVCIKGYTGDAFKQCTGITVRENDCDGNICGPNAQCKIVNGRGICECLSGFFGDPYNIGCKPECVISSDCPKNKLCLKSKCRNTPGCVSNDDCTDNEACINNKCRDPCNCANNSQCQVKNHRAICSCEPGFEECYMEQNRPLCRCKSGYRGNPFVECKIIECLTNSDCPTNKQCSNEKCINPCIYNNKCGAKAECFVQNHKDICRCPQGYYGNPFVKCMQNTEECVIDSDCPESLACINARCVNPCHQLEPCSRPSTCAVISSKPMRTMICTCPDGYVSSGSGTCKPTKSIVEIGCISDVDCDSTKTCVAGICKNPCDSNACGSNAECRIKAINLFALVPKDMKEIQKLDVSVF</sequence>
<organism evidence="3 4">
    <name type="scientific">Megaselia scalaris</name>
    <name type="common">Humpbacked fly</name>
    <name type="synonym">Phora scalaris</name>
    <dbReference type="NCBI Taxonomy" id="36166"/>
    <lineage>
        <taxon>Eukaryota</taxon>
        <taxon>Metazoa</taxon>
        <taxon>Ecdysozoa</taxon>
        <taxon>Arthropoda</taxon>
        <taxon>Hexapoda</taxon>
        <taxon>Insecta</taxon>
        <taxon>Pterygota</taxon>
        <taxon>Neoptera</taxon>
        <taxon>Endopterygota</taxon>
        <taxon>Diptera</taxon>
        <taxon>Brachycera</taxon>
        <taxon>Muscomorpha</taxon>
        <taxon>Platypezoidea</taxon>
        <taxon>Phoridae</taxon>
        <taxon>Megaseliini</taxon>
        <taxon>Megaselia</taxon>
    </lineage>
</organism>
<feature type="domain" description="EGF-like" evidence="2">
    <location>
        <begin position="104"/>
        <end position="137"/>
    </location>
</feature>
<dbReference type="EMBL" id="CAQQ02159247">
    <property type="status" value="NOT_ANNOTATED_CDS"/>
    <property type="molecule type" value="Genomic_DNA"/>
</dbReference>
<keyword evidence="4" id="KW-1185">Reference proteome</keyword>
<dbReference type="Pfam" id="PF21164">
    <property type="entry name" value="Dumpy_DPY"/>
    <property type="match status" value="4"/>
</dbReference>
<feature type="domain" description="EGF-like" evidence="2">
    <location>
        <begin position="1"/>
        <end position="37"/>
    </location>
</feature>
<dbReference type="EnsemblMetazoa" id="MESCA000025-RA">
    <property type="protein sequence ID" value="MESCA000025-PA"/>
    <property type="gene ID" value="MESCA000025"/>
</dbReference>
<dbReference type="PROSITE" id="PS01186">
    <property type="entry name" value="EGF_2"/>
    <property type="match status" value="2"/>
</dbReference>
<dbReference type="PANTHER" id="PTHR22963">
    <property type="entry name" value="ENDOGLIN-RELATED"/>
    <property type="match status" value="1"/>
</dbReference>
<dbReference type="InterPro" id="IPR000742">
    <property type="entry name" value="EGF"/>
</dbReference>
<keyword evidence="1" id="KW-0245">EGF-like domain</keyword>
<dbReference type="PANTHER" id="PTHR22963:SF39">
    <property type="entry name" value="DUMPY"/>
    <property type="match status" value="1"/>
</dbReference>
<evidence type="ECO:0000313" key="3">
    <source>
        <dbReference type="EnsemblMetazoa" id="MESCA000025-PA"/>
    </source>
</evidence>
<name>T1G9Y3_MEGSC</name>
<evidence type="ECO:0000256" key="1">
    <source>
        <dbReference type="PROSITE-ProRule" id="PRU00076"/>
    </source>
</evidence>
<proteinExistence type="predicted"/>
<feature type="domain" description="EGF-like" evidence="2">
    <location>
        <begin position="61"/>
        <end position="99"/>
    </location>
</feature>
<dbReference type="SUPFAM" id="SSF90148">
    <property type="entry name" value="DPY module"/>
    <property type="match status" value="4"/>
</dbReference>
<dbReference type="EMBL" id="CAQQ02159249">
    <property type="status" value="NOT_ANNOTATED_CDS"/>
    <property type="molecule type" value="Genomic_DNA"/>
</dbReference>
<dbReference type="HOGENOM" id="CLU_547010_0_0_1"/>
<evidence type="ECO:0000259" key="2">
    <source>
        <dbReference type="PROSITE" id="PS50026"/>
    </source>
</evidence>
<dbReference type="InterPro" id="IPR048407">
    <property type="entry name" value="Dumpy_DPY"/>
</dbReference>
<dbReference type="Proteomes" id="UP000015102">
    <property type="component" value="Unassembled WGS sequence"/>
</dbReference>
<evidence type="ECO:0000313" key="4">
    <source>
        <dbReference type="Proteomes" id="UP000015102"/>
    </source>
</evidence>
<dbReference type="STRING" id="36166.T1G9Y3"/>
<reference evidence="3" key="2">
    <citation type="submission" date="2015-06" db="UniProtKB">
        <authorList>
            <consortium name="EnsemblMetazoa"/>
        </authorList>
    </citation>
    <scope>IDENTIFICATION</scope>
</reference>
<dbReference type="PROSITE" id="PS50026">
    <property type="entry name" value="EGF_3"/>
    <property type="match status" value="3"/>
</dbReference>
<dbReference type="SMART" id="SM00181">
    <property type="entry name" value="EGF"/>
    <property type="match status" value="6"/>
</dbReference>
<dbReference type="OMA" id="CNCANNS"/>
<dbReference type="EMBL" id="CAQQ02159246">
    <property type="status" value="NOT_ANNOTATED_CDS"/>
    <property type="molecule type" value="Genomic_DNA"/>
</dbReference>
<comment type="caution">
    <text evidence="1">Lacks conserved residue(s) required for the propagation of feature annotation.</text>
</comment>